<accession>A0A1I7SA18</accession>
<evidence type="ECO:0000313" key="2">
    <source>
        <dbReference type="WBParaSite" id="BXY_0986500.1"/>
    </source>
</evidence>
<protein>
    <submittedName>
        <fullName evidence="2">Secreted protein</fullName>
    </submittedName>
</protein>
<dbReference type="Proteomes" id="UP000095284">
    <property type="component" value="Unplaced"/>
</dbReference>
<sequence>MFFVELEARTSSSRQKSLEPLIDCCAGVCQVYAVIVNQNPGAGLVPTTGGAVISGDNQVDANLDPLPVTSGAYPTVTYASCNGCPNGPTTCG</sequence>
<reference evidence="2" key="1">
    <citation type="submission" date="2016-11" db="UniProtKB">
        <authorList>
            <consortium name="WormBaseParasite"/>
        </authorList>
    </citation>
    <scope>IDENTIFICATION</scope>
</reference>
<dbReference type="AlphaFoldDB" id="A0A1I7SA18"/>
<name>A0A1I7SA18_BURXY</name>
<evidence type="ECO:0000313" key="1">
    <source>
        <dbReference type="Proteomes" id="UP000095284"/>
    </source>
</evidence>
<proteinExistence type="predicted"/>
<organism evidence="1 2">
    <name type="scientific">Bursaphelenchus xylophilus</name>
    <name type="common">Pinewood nematode worm</name>
    <name type="synonym">Aphelenchoides xylophilus</name>
    <dbReference type="NCBI Taxonomy" id="6326"/>
    <lineage>
        <taxon>Eukaryota</taxon>
        <taxon>Metazoa</taxon>
        <taxon>Ecdysozoa</taxon>
        <taxon>Nematoda</taxon>
        <taxon>Chromadorea</taxon>
        <taxon>Rhabditida</taxon>
        <taxon>Tylenchina</taxon>
        <taxon>Tylenchomorpha</taxon>
        <taxon>Aphelenchoidea</taxon>
        <taxon>Aphelenchoididae</taxon>
        <taxon>Bursaphelenchus</taxon>
    </lineage>
</organism>
<dbReference type="WBParaSite" id="BXY_0986500.1">
    <property type="protein sequence ID" value="BXY_0986500.1"/>
    <property type="gene ID" value="BXY_0986500"/>
</dbReference>